<name>A0A9Q0IQ96_9TELE</name>
<evidence type="ECO:0000256" key="1">
    <source>
        <dbReference type="SAM" id="MobiDB-lite"/>
    </source>
</evidence>
<keyword evidence="3" id="KW-1185">Reference proteome</keyword>
<dbReference type="AlphaFoldDB" id="A0A9Q0IQ96"/>
<dbReference type="EMBL" id="JANIIK010000042">
    <property type="protein sequence ID" value="KAJ3606924.1"/>
    <property type="molecule type" value="Genomic_DNA"/>
</dbReference>
<evidence type="ECO:0000313" key="3">
    <source>
        <dbReference type="Proteomes" id="UP001148018"/>
    </source>
</evidence>
<accession>A0A9Q0IQ96</accession>
<organism evidence="2 3">
    <name type="scientific">Muraenolepis orangiensis</name>
    <name type="common">Patagonian moray cod</name>
    <dbReference type="NCBI Taxonomy" id="630683"/>
    <lineage>
        <taxon>Eukaryota</taxon>
        <taxon>Metazoa</taxon>
        <taxon>Chordata</taxon>
        <taxon>Craniata</taxon>
        <taxon>Vertebrata</taxon>
        <taxon>Euteleostomi</taxon>
        <taxon>Actinopterygii</taxon>
        <taxon>Neopterygii</taxon>
        <taxon>Teleostei</taxon>
        <taxon>Neoteleostei</taxon>
        <taxon>Acanthomorphata</taxon>
        <taxon>Zeiogadaria</taxon>
        <taxon>Gadariae</taxon>
        <taxon>Gadiformes</taxon>
        <taxon>Muraenolepidoidei</taxon>
        <taxon>Muraenolepididae</taxon>
        <taxon>Muraenolepis</taxon>
    </lineage>
</organism>
<proteinExistence type="predicted"/>
<gene>
    <name evidence="2" type="ORF">NHX12_026440</name>
</gene>
<reference evidence="2" key="1">
    <citation type="submission" date="2022-07" db="EMBL/GenBank/DDBJ databases">
        <title>Chromosome-level genome of Muraenolepis orangiensis.</title>
        <authorList>
            <person name="Kim J."/>
        </authorList>
    </citation>
    <scope>NUCLEOTIDE SEQUENCE</scope>
    <source>
        <strain evidence="2">KU_S4_2022</strain>
        <tissue evidence="2">Muscle</tissue>
    </source>
</reference>
<comment type="caution">
    <text evidence="2">The sequence shown here is derived from an EMBL/GenBank/DDBJ whole genome shotgun (WGS) entry which is preliminary data.</text>
</comment>
<sequence length="86" mass="9236">MEVGRPKLGGLTSLIPAESGEKRLVARAKPLSLQQRMKALPHSLAARSPHEAALPVLPRHANPRKTTSTSHALRPADVKGLPVVHM</sequence>
<dbReference type="Proteomes" id="UP001148018">
    <property type="component" value="Unassembled WGS sequence"/>
</dbReference>
<evidence type="ECO:0000313" key="2">
    <source>
        <dbReference type="EMBL" id="KAJ3606924.1"/>
    </source>
</evidence>
<feature type="region of interest" description="Disordered" evidence="1">
    <location>
        <begin position="41"/>
        <end position="86"/>
    </location>
</feature>
<protein>
    <submittedName>
        <fullName evidence="2">Uncharacterized protein</fullName>
    </submittedName>
</protein>